<proteinExistence type="predicted"/>
<dbReference type="EMBL" id="SNRW01002268">
    <property type="protein sequence ID" value="KAA6393322.1"/>
    <property type="molecule type" value="Genomic_DNA"/>
</dbReference>
<comment type="caution">
    <text evidence="1">The sequence shown here is derived from an EMBL/GenBank/DDBJ whole genome shotgun (WGS) entry which is preliminary data.</text>
</comment>
<name>A0A5J4WFN6_9EUKA</name>
<sequence>MEQFIKNRLDTNSHKLKLEGLLLDASFKQQIDRLGKKSAFEVLLKAAVTQDSTIREIDISGNSIDGDELLAVLARILPNIETINLSKNLFKAVSMLRPLSITRLNKLDVGENIFIEKKSGAAIIKALKEIIPQLEYVAYEKKQTGETRSCYVSVDSYLVPRTTPTMFNFEFELNTGVMKRIIQEVLGDVGDSKLNDENEWRLTRYTTDAQLKVIDECGFLDQKVDKRKGGLDFSVRQPAKEVDFRGPAIVQFLSSVPRLHFRVLAADGLPTSIPVFDSVTSDTRMEAKSEEIRRVEEATTRMTKDGVRLERFIALDVHGFVRSNALEPHSQSFNPQLPIAGECAFSRNVILLLTAAERTLPEERNKPPILITSDTLRFISPNQ</sequence>
<dbReference type="Gene3D" id="3.80.10.10">
    <property type="entry name" value="Ribonuclease Inhibitor"/>
    <property type="match status" value="1"/>
</dbReference>
<reference evidence="1 2" key="1">
    <citation type="submission" date="2019-03" db="EMBL/GenBank/DDBJ databases">
        <title>Single cell metagenomics reveals metabolic interactions within the superorganism composed of flagellate Streblomastix strix and complex community of Bacteroidetes bacteria on its surface.</title>
        <authorList>
            <person name="Treitli S.C."/>
            <person name="Kolisko M."/>
            <person name="Husnik F."/>
            <person name="Keeling P."/>
            <person name="Hampl V."/>
        </authorList>
    </citation>
    <scope>NUCLEOTIDE SEQUENCE [LARGE SCALE GENOMIC DNA]</scope>
    <source>
        <strain evidence="1">ST1C</strain>
    </source>
</reference>
<accession>A0A5J4WFN6</accession>
<evidence type="ECO:0000313" key="2">
    <source>
        <dbReference type="Proteomes" id="UP000324800"/>
    </source>
</evidence>
<organism evidence="1 2">
    <name type="scientific">Streblomastix strix</name>
    <dbReference type="NCBI Taxonomy" id="222440"/>
    <lineage>
        <taxon>Eukaryota</taxon>
        <taxon>Metamonada</taxon>
        <taxon>Preaxostyla</taxon>
        <taxon>Oxymonadida</taxon>
        <taxon>Streblomastigidae</taxon>
        <taxon>Streblomastix</taxon>
    </lineage>
</organism>
<dbReference type="AlphaFoldDB" id="A0A5J4WFN6"/>
<dbReference type="InterPro" id="IPR032675">
    <property type="entry name" value="LRR_dom_sf"/>
</dbReference>
<gene>
    <name evidence="1" type="ORF">EZS28_011151</name>
</gene>
<protein>
    <submittedName>
        <fullName evidence="1">Uncharacterized protein</fullName>
    </submittedName>
</protein>
<dbReference type="SUPFAM" id="SSF52058">
    <property type="entry name" value="L domain-like"/>
    <property type="match status" value="1"/>
</dbReference>
<evidence type="ECO:0000313" key="1">
    <source>
        <dbReference type="EMBL" id="KAA6393322.1"/>
    </source>
</evidence>
<dbReference type="Proteomes" id="UP000324800">
    <property type="component" value="Unassembled WGS sequence"/>
</dbReference>